<evidence type="ECO:0000256" key="7">
    <source>
        <dbReference type="SAM" id="SignalP"/>
    </source>
</evidence>
<dbReference type="EMBL" id="JAGRRH010000022">
    <property type="protein sequence ID" value="KAG7345779.1"/>
    <property type="molecule type" value="Genomic_DNA"/>
</dbReference>
<name>A0A9K3PI38_9STRA</name>
<proteinExistence type="inferred from homology"/>
<comment type="similarity">
    <text evidence="5">Belongs to the OXA1/ALB3/YidC family.</text>
</comment>
<dbReference type="Pfam" id="PF02096">
    <property type="entry name" value="60KD_IMP"/>
    <property type="match status" value="1"/>
</dbReference>
<dbReference type="NCBIfam" id="TIGR03592">
    <property type="entry name" value="yidC_oxa1_cterm"/>
    <property type="match status" value="1"/>
</dbReference>
<dbReference type="PANTHER" id="PTHR12428:SF14">
    <property type="entry name" value="ALBINO3-LIKE PROTEIN 1, CHLOROPLASTIC"/>
    <property type="match status" value="1"/>
</dbReference>
<reference evidence="9" key="2">
    <citation type="submission" date="2021-04" db="EMBL/GenBank/DDBJ databases">
        <authorList>
            <person name="Podell S."/>
        </authorList>
    </citation>
    <scope>NUCLEOTIDE SEQUENCE</scope>
    <source>
        <strain evidence="9">Hildebrandi</strain>
    </source>
</reference>
<dbReference type="GO" id="GO:0051205">
    <property type="term" value="P:protein insertion into membrane"/>
    <property type="evidence" value="ECO:0007669"/>
    <property type="project" value="TreeGrafter"/>
</dbReference>
<comment type="subcellular location">
    <subcellularLocation>
        <location evidence="1 5">Membrane</location>
        <topology evidence="1 5">Multi-pass membrane protein</topology>
    </subcellularLocation>
</comment>
<accession>A0A9K3PI38</accession>
<evidence type="ECO:0000313" key="10">
    <source>
        <dbReference type="Proteomes" id="UP000693970"/>
    </source>
</evidence>
<feature type="compositionally biased region" description="Low complexity" evidence="6">
    <location>
        <begin position="471"/>
        <end position="490"/>
    </location>
</feature>
<dbReference type="OrthoDB" id="2148490at2759"/>
<dbReference type="CDD" id="cd20070">
    <property type="entry name" value="5TM_YidC_Alb3"/>
    <property type="match status" value="1"/>
</dbReference>
<comment type="caution">
    <text evidence="9">The sequence shown here is derived from an EMBL/GenBank/DDBJ whole genome shotgun (WGS) entry which is preliminary data.</text>
</comment>
<feature type="region of interest" description="Disordered" evidence="6">
    <location>
        <begin position="465"/>
        <end position="490"/>
    </location>
</feature>
<keyword evidence="10" id="KW-1185">Reference proteome</keyword>
<organism evidence="9 10">
    <name type="scientific">Nitzschia inconspicua</name>
    <dbReference type="NCBI Taxonomy" id="303405"/>
    <lineage>
        <taxon>Eukaryota</taxon>
        <taxon>Sar</taxon>
        <taxon>Stramenopiles</taxon>
        <taxon>Ochrophyta</taxon>
        <taxon>Bacillariophyta</taxon>
        <taxon>Bacillariophyceae</taxon>
        <taxon>Bacillariophycidae</taxon>
        <taxon>Bacillariales</taxon>
        <taxon>Bacillariaceae</taxon>
        <taxon>Nitzschia</taxon>
    </lineage>
</organism>
<keyword evidence="4" id="KW-0472">Membrane</keyword>
<evidence type="ECO:0000256" key="5">
    <source>
        <dbReference type="RuleBase" id="RU003945"/>
    </source>
</evidence>
<evidence type="ECO:0000313" key="9">
    <source>
        <dbReference type="EMBL" id="KAG7345779.1"/>
    </source>
</evidence>
<dbReference type="GO" id="GO:0016020">
    <property type="term" value="C:membrane"/>
    <property type="evidence" value="ECO:0007669"/>
    <property type="project" value="UniProtKB-SubCell"/>
</dbReference>
<dbReference type="InterPro" id="IPR001708">
    <property type="entry name" value="YidC/ALB3/OXA1/COX18"/>
</dbReference>
<dbReference type="Proteomes" id="UP000693970">
    <property type="component" value="Unassembled WGS sequence"/>
</dbReference>
<evidence type="ECO:0000259" key="8">
    <source>
        <dbReference type="Pfam" id="PF02096"/>
    </source>
</evidence>
<evidence type="ECO:0000256" key="3">
    <source>
        <dbReference type="ARBA" id="ARBA00022989"/>
    </source>
</evidence>
<feature type="domain" description="Membrane insertase YidC/Oxa/ALB C-terminal" evidence="8">
    <location>
        <begin position="141"/>
        <end position="363"/>
    </location>
</feature>
<feature type="chain" id="PRO_5039955042" evidence="7">
    <location>
        <begin position="16"/>
        <end position="490"/>
    </location>
</feature>
<dbReference type="AlphaFoldDB" id="A0A9K3PI38"/>
<dbReference type="GO" id="GO:0032977">
    <property type="term" value="F:membrane insertase activity"/>
    <property type="evidence" value="ECO:0007669"/>
    <property type="project" value="InterPro"/>
</dbReference>
<protein>
    <submittedName>
        <fullName evidence="9">Membrane protein insertase, YidC/Oxa1 family protein</fullName>
    </submittedName>
</protein>
<reference evidence="9" key="1">
    <citation type="journal article" date="2021" name="Sci. Rep.">
        <title>Diploid genomic architecture of Nitzschia inconspicua, an elite biomass production diatom.</title>
        <authorList>
            <person name="Oliver A."/>
            <person name="Podell S."/>
            <person name="Pinowska A."/>
            <person name="Traller J.C."/>
            <person name="Smith S.R."/>
            <person name="McClure R."/>
            <person name="Beliaev A."/>
            <person name="Bohutskyi P."/>
            <person name="Hill E.A."/>
            <person name="Rabines A."/>
            <person name="Zheng H."/>
            <person name="Allen L.Z."/>
            <person name="Kuo A."/>
            <person name="Grigoriev I.V."/>
            <person name="Allen A.E."/>
            <person name="Hazlebeck D."/>
            <person name="Allen E.E."/>
        </authorList>
    </citation>
    <scope>NUCLEOTIDE SEQUENCE</scope>
    <source>
        <strain evidence="9">Hildebrandi</strain>
    </source>
</reference>
<dbReference type="InterPro" id="IPR047196">
    <property type="entry name" value="YidC_ALB_C"/>
</dbReference>
<evidence type="ECO:0000256" key="1">
    <source>
        <dbReference type="ARBA" id="ARBA00004141"/>
    </source>
</evidence>
<feature type="signal peptide" evidence="7">
    <location>
        <begin position="1"/>
        <end position="15"/>
    </location>
</feature>
<evidence type="ECO:0000256" key="4">
    <source>
        <dbReference type="ARBA" id="ARBA00023136"/>
    </source>
</evidence>
<keyword evidence="7" id="KW-0732">Signal</keyword>
<evidence type="ECO:0000256" key="2">
    <source>
        <dbReference type="ARBA" id="ARBA00022692"/>
    </source>
</evidence>
<keyword evidence="2 5" id="KW-0812">Transmembrane</keyword>
<evidence type="ECO:0000256" key="6">
    <source>
        <dbReference type="SAM" id="MobiDB-lite"/>
    </source>
</evidence>
<sequence>MILLLSSSLVHNTNAFQTGGRNIAVKHTTQQYPQFKQHQQFKHQQSYSSLQTDLKILIDPNDPMMITHISNGISNPPETSSLDVIILQTQWLLSDAAAAAAAAKSDNGWWSAYLNIFKTALTFVHNTIDGPLRSVGVTQTWGPSIALFTAGVRSLLIPLSLQQSKSSEYLKALKPYMAEIKEKFKDSPDAQNRAIGKLYEDANQNPLSGCLVSLAQIPIFLGLYRGVRLLALDGQLDEPFLWIPSLEGPVTAASDYRGMDWLTQGWQTIDGTLTPSMGWETTLAFCIMPVILVLGQSLTMSVLSPPVDENASDEEREQMEKTQGILKFLPLMIGFFSLQVPAGLTIYWFTSNIFSLTQSLAVRKYYELYPPKIELPDYWDSLDNLEAMSVEEKKKAAAAGIAVGPKFEDLVTNSRFHTIVERKPLRLESPAWKRLVEQEEQTSGRKVDDIPMEFQSWVAATASANGENHGVAASTTTTTAQQEAAAVSQP</sequence>
<dbReference type="PANTHER" id="PTHR12428">
    <property type="entry name" value="OXA1"/>
    <property type="match status" value="1"/>
</dbReference>
<gene>
    <name evidence="9" type="ORF">IV203_033310</name>
</gene>
<dbReference type="InterPro" id="IPR028055">
    <property type="entry name" value="YidC/Oxa/ALB_C"/>
</dbReference>
<keyword evidence="3" id="KW-1133">Transmembrane helix</keyword>